<keyword evidence="1" id="KW-0732">Signal</keyword>
<accession>A0A9X9HU72</accession>
<dbReference type="EMBL" id="CP073115">
    <property type="protein sequence ID" value="UTG69930.1"/>
    <property type="molecule type" value="Genomic_DNA"/>
</dbReference>
<dbReference type="InterPro" id="IPR014710">
    <property type="entry name" value="RmlC-like_jellyroll"/>
</dbReference>
<dbReference type="InterPro" id="IPR011051">
    <property type="entry name" value="RmlC_Cupin_sf"/>
</dbReference>
<feature type="chain" id="PRO_5040920699" evidence="1">
    <location>
        <begin position="23"/>
        <end position="121"/>
    </location>
</feature>
<dbReference type="RefSeq" id="WP_254324354.1">
    <property type="nucleotide sequence ID" value="NZ_CP073115.1"/>
</dbReference>
<feature type="signal peptide" evidence="1">
    <location>
        <begin position="1"/>
        <end position="22"/>
    </location>
</feature>
<gene>
    <name evidence="2" type="ORF">KCG54_00720</name>
</gene>
<name>A0A9X9HU72_NEISU</name>
<sequence length="121" mass="13157">MKNIKTQLFTVLIGLSAAAAPAAETAQGTGKVFEDENYTVIRETLPKGKEIPRHNHPGHTLLVTQTKGSSVFLFDGGKRQELRLGNVLKADGREYVAIKITDDSELVIVLVKDAENGRNGK</sequence>
<dbReference type="Proteomes" id="UP001057296">
    <property type="component" value="Chromosome"/>
</dbReference>
<reference evidence="2" key="1">
    <citation type="submission" date="2021-04" db="EMBL/GenBank/DDBJ databases">
        <title>Characterizing Neisseria spp. as novel respiratory pathobionts in bronchiectasis.</title>
        <authorList>
            <person name="Li L."/>
            <person name="Mac Aogain M."/>
            <person name="Xu T."/>
            <person name="Jaggi T.K."/>
            <person name="Chan L.Y."/>
            <person name="Keir H.R."/>
            <person name="Dicker A.J."/>
            <person name="Qu J."/>
            <person name="Liu Y."/>
            <person name="Chen H.S."/>
            <person name="Koh M.S."/>
            <person name="Ong T.H."/>
            <person name="Lim A.Y.H."/>
            <person name="Abisheganaden J."/>
            <person name="Low T.B."/>
            <person name="Oliver B.G."/>
            <person name="Tan N.S."/>
            <person name="Fang M."/>
            <person name="Chalmers J.D."/>
            <person name="Chotirmall S.H."/>
        </authorList>
    </citation>
    <scope>NUCLEOTIDE SEQUENCE</scope>
    <source>
        <strain evidence="2">TT0077</strain>
    </source>
</reference>
<protein>
    <submittedName>
        <fullName evidence="2">Cupin</fullName>
    </submittedName>
</protein>
<dbReference type="AlphaFoldDB" id="A0A9X9HU72"/>
<dbReference type="SUPFAM" id="SSF51182">
    <property type="entry name" value="RmlC-like cupins"/>
    <property type="match status" value="1"/>
</dbReference>
<dbReference type="CDD" id="cd02208">
    <property type="entry name" value="cupin_RmlC-like"/>
    <property type="match status" value="1"/>
</dbReference>
<evidence type="ECO:0000313" key="2">
    <source>
        <dbReference type="EMBL" id="UTG69930.1"/>
    </source>
</evidence>
<dbReference type="Gene3D" id="2.60.120.10">
    <property type="entry name" value="Jelly Rolls"/>
    <property type="match status" value="1"/>
</dbReference>
<proteinExistence type="predicted"/>
<organism evidence="2 3">
    <name type="scientific">Neisseria subflava</name>
    <dbReference type="NCBI Taxonomy" id="28449"/>
    <lineage>
        <taxon>Bacteria</taxon>
        <taxon>Pseudomonadati</taxon>
        <taxon>Pseudomonadota</taxon>
        <taxon>Betaproteobacteria</taxon>
        <taxon>Neisseriales</taxon>
        <taxon>Neisseriaceae</taxon>
        <taxon>Neisseria</taxon>
    </lineage>
</organism>
<evidence type="ECO:0000256" key="1">
    <source>
        <dbReference type="SAM" id="SignalP"/>
    </source>
</evidence>
<evidence type="ECO:0000313" key="3">
    <source>
        <dbReference type="Proteomes" id="UP001057296"/>
    </source>
</evidence>